<keyword evidence="1" id="KW-0813">Transport</keyword>
<proteinExistence type="predicted"/>
<dbReference type="Pfam" id="PF13442">
    <property type="entry name" value="Cytochrome_CBB3"/>
    <property type="match status" value="1"/>
</dbReference>
<dbReference type="EMBL" id="JAXIVS010000019">
    <property type="protein sequence ID" value="MDY7232287.1"/>
    <property type="molecule type" value="Genomic_DNA"/>
</dbReference>
<evidence type="ECO:0000256" key="1">
    <source>
        <dbReference type="ARBA" id="ARBA00022448"/>
    </source>
</evidence>
<evidence type="ECO:0000256" key="3">
    <source>
        <dbReference type="ARBA" id="ARBA00022723"/>
    </source>
</evidence>
<dbReference type="InterPro" id="IPR036909">
    <property type="entry name" value="Cyt_c-like_dom_sf"/>
</dbReference>
<comment type="caution">
    <text evidence="8">The sequence shown here is derived from an EMBL/GenBank/DDBJ whole genome shotgun (WGS) entry which is preliminary data.</text>
</comment>
<reference evidence="8 9" key="1">
    <citation type="submission" date="2023-12" db="EMBL/GenBank/DDBJ databases">
        <title>the genome sequence of Hyalangium sp. s54d21.</title>
        <authorList>
            <person name="Zhang X."/>
        </authorList>
    </citation>
    <scope>NUCLEOTIDE SEQUENCE [LARGE SCALE GENOMIC DNA]</scope>
    <source>
        <strain evidence="9">s54d21</strain>
    </source>
</reference>
<dbReference type="RefSeq" id="WP_321551000.1">
    <property type="nucleotide sequence ID" value="NZ_JAXIVS010000019.1"/>
</dbReference>
<evidence type="ECO:0000256" key="4">
    <source>
        <dbReference type="ARBA" id="ARBA00022982"/>
    </source>
</evidence>
<evidence type="ECO:0000313" key="8">
    <source>
        <dbReference type="EMBL" id="MDY7232287.1"/>
    </source>
</evidence>
<evidence type="ECO:0000256" key="2">
    <source>
        <dbReference type="ARBA" id="ARBA00022617"/>
    </source>
</evidence>
<protein>
    <submittedName>
        <fullName evidence="8">Cytochrome c</fullName>
    </submittedName>
</protein>
<feature type="domain" description="Cytochrome c" evidence="7">
    <location>
        <begin position="37"/>
        <end position="110"/>
    </location>
</feature>
<name>A0ABU5HHI2_9BACT</name>
<dbReference type="PANTHER" id="PTHR37823">
    <property type="entry name" value="CYTOCHROME C-553-LIKE"/>
    <property type="match status" value="1"/>
</dbReference>
<gene>
    <name evidence="8" type="ORF">SYV04_38215</name>
</gene>
<organism evidence="8 9">
    <name type="scientific">Hyalangium rubrum</name>
    <dbReference type="NCBI Taxonomy" id="3103134"/>
    <lineage>
        <taxon>Bacteria</taxon>
        <taxon>Pseudomonadati</taxon>
        <taxon>Myxococcota</taxon>
        <taxon>Myxococcia</taxon>
        <taxon>Myxococcales</taxon>
        <taxon>Cystobacterineae</taxon>
        <taxon>Archangiaceae</taxon>
        <taxon>Hyalangium</taxon>
    </lineage>
</organism>
<keyword evidence="3 6" id="KW-0479">Metal-binding</keyword>
<keyword evidence="9" id="KW-1185">Reference proteome</keyword>
<dbReference type="InterPro" id="IPR051811">
    <property type="entry name" value="Cytochrome_c550/c551-like"/>
</dbReference>
<evidence type="ECO:0000259" key="7">
    <source>
        <dbReference type="PROSITE" id="PS51007"/>
    </source>
</evidence>
<sequence>MRHLGGPAALLAVVALGTACGQARRGVPFGPPLQLTEQEQQGERLFMEHCHHCHPGGAAGLGPALNNKPLPGAAMHLQIRKGVGTMPAFPEELLSNAQVDALVAYLNKLQQEP</sequence>
<keyword evidence="5 6" id="KW-0408">Iron</keyword>
<evidence type="ECO:0000256" key="6">
    <source>
        <dbReference type="PROSITE-ProRule" id="PRU00433"/>
    </source>
</evidence>
<dbReference type="PROSITE" id="PS51007">
    <property type="entry name" value="CYTC"/>
    <property type="match status" value="1"/>
</dbReference>
<dbReference type="Gene3D" id="1.10.760.10">
    <property type="entry name" value="Cytochrome c-like domain"/>
    <property type="match status" value="1"/>
</dbReference>
<dbReference type="InterPro" id="IPR009056">
    <property type="entry name" value="Cyt_c-like_dom"/>
</dbReference>
<dbReference type="Proteomes" id="UP001291309">
    <property type="component" value="Unassembled WGS sequence"/>
</dbReference>
<keyword evidence="4" id="KW-0249">Electron transport</keyword>
<dbReference type="PANTHER" id="PTHR37823:SF1">
    <property type="entry name" value="CYTOCHROME C-553-LIKE"/>
    <property type="match status" value="1"/>
</dbReference>
<evidence type="ECO:0000256" key="5">
    <source>
        <dbReference type="ARBA" id="ARBA00023004"/>
    </source>
</evidence>
<dbReference type="PROSITE" id="PS51257">
    <property type="entry name" value="PROKAR_LIPOPROTEIN"/>
    <property type="match status" value="1"/>
</dbReference>
<accession>A0ABU5HHI2</accession>
<evidence type="ECO:0000313" key="9">
    <source>
        <dbReference type="Proteomes" id="UP001291309"/>
    </source>
</evidence>
<dbReference type="SUPFAM" id="SSF46626">
    <property type="entry name" value="Cytochrome c"/>
    <property type="match status" value="1"/>
</dbReference>
<keyword evidence="2 6" id="KW-0349">Heme</keyword>